<proteinExistence type="predicted"/>
<dbReference type="Proteomes" id="UP000274504">
    <property type="component" value="Unassembled WGS sequence"/>
</dbReference>
<accession>A0A0R3SZ73</accession>
<sequence length="67" mass="7287">MPTNRAQSRCLGMNNFPIREGANQHADNMGTNGINGEAKYGESAWSLARSEHILNFLALARGGGLWL</sequence>
<dbReference type="AlphaFoldDB" id="A0A0R3SZ73"/>
<reference evidence="3" key="1">
    <citation type="submission" date="2017-02" db="UniProtKB">
        <authorList>
            <consortium name="WormBaseParasite"/>
        </authorList>
    </citation>
    <scope>IDENTIFICATION</scope>
</reference>
<name>A0A0R3SZ73_HYMDI</name>
<evidence type="ECO:0000313" key="1">
    <source>
        <dbReference type="EMBL" id="VDL64719.1"/>
    </source>
</evidence>
<gene>
    <name evidence="1" type="ORF">HDID_LOCUS11066</name>
</gene>
<evidence type="ECO:0000313" key="3">
    <source>
        <dbReference type="WBParaSite" id="HDID_0001106901-mRNA-1"/>
    </source>
</evidence>
<reference evidence="1 2" key="2">
    <citation type="submission" date="2018-11" db="EMBL/GenBank/DDBJ databases">
        <authorList>
            <consortium name="Pathogen Informatics"/>
        </authorList>
    </citation>
    <scope>NUCLEOTIDE SEQUENCE [LARGE SCALE GENOMIC DNA]</scope>
</reference>
<protein>
    <submittedName>
        <fullName evidence="3">Maltoporin</fullName>
    </submittedName>
</protein>
<evidence type="ECO:0000313" key="2">
    <source>
        <dbReference type="Proteomes" id="UP000274504"/>
    </source>
</evidence>
<dbReference type="EMBL" id="UYSG01012407">
    <property type="protein sequence ID" value="VDL64719.1"/>
    <property type="molecule type" value="Genomic_DNA"/>
</dbReference>
<dbReference type="WBParaSite" id="HDID_0001106901-mRNA-1">
    <property type="protein sequence ID" value="HDID_0001106901-mRNA-1"/>
    <property type="gene ID" value="HDID_0001106901"/>
</dbReference>
<organism evidence="3">
    <name type="scientific">Hymenolepis diminuta</name>
    <name type="common">Rat tapeworm</name>
    <dbReference type="NCBI Taxonomy" id="6216"/>
    <lineage>
        <taxon>Eukaryota</taxon>
        <taxon>Metazoa</taxon>
        <taxon>Spiralia</taxon>
        <taxon>Lophotrochozoa</taxon>
        <taxon>Platyhelminthes</taxon>
        <taxon>Cestoda</taxon>
        <taxon>Eucestoda</taxon>
        <taxon>Cyclophyllidea</taxon>
        <taxon>Hymenolepididae</taxon>
        <taxon>Hymenolepis</taxon>
    </lineage>
</organism>